<dbReference type="STRING" id="1071378.G0W3E2"/>
<evidence type="ECO:0000313" key="1">
    <source>
        <dbReference type="EMBL" id="CCD22330.1"/>
    </source>
</evidence>
<dbReference type="GO" id="GO:0000722">
    <property type="term" value="P:telomere maintenance via recombination"/>
    <property type="evidence" value="ECO:0007669"/>
    <property type="project" value="EnsemblFungi"/>
</dbReference>
<dbReference type="OrthoDB" id="4033270at2759"/>
<dbReference type="Proteomes" id="UP000000689">
    <property type="component" value="Chromosome 1"/>
</dbReference>
<dbReference type="RefSeq" id="XP_003667573.1">
    <property type="nucleotide sequence ID" value="XM_003667525.1"/>
</dbReference>
<dbReference type="AlphaFoldDB" id="G0W3E2"/>
<proteinExistence type="predicted"/>
<dbReference type="GO" id="GO:0031011">
    <property type="term" value="C:Ino80 complex"/>
    <property type="evidence" value="ECO:0007669"/>
    <property type="project" value="EnsemblFungi"/>
</dbReference>
<dbReference type="InterPro" id="IPR020366">
    <property type="entry name" value="Ies5"/>
</dbReference>
<dbReference type="eggNOG" id="ENOG502S9CX">
    <property type="taxonomic scope" value="Eukaryota"/>
</dbReference>
<accession>G0W3E2</accession>
<dbReference type="HOGENOM" id="CLU_163517_0_0_1"/>
<reference evidence="1 2" key="1">
    <citation type="journal article" date="2011" name="Proc. Natl. Acad. Sci. U.S.A.">
        <title>Evolutionary erosion of yeast sex chromosomes by mating-type switching accidents.</title>
        <authorList>
            <person name="Gordon J.L."/>
            <person name="Armisen D."/>
            <person name="Proux-Wera E."/>
            <person name="Oheigeartaigh S.S."/>
            <person name="Byrne K.P."/>
            <person name="Wolfe K.H."/>
        </authorList>
    </citation>
    <scope>NUCLEOTIDE SEQUENCE [LARGE SCALE GENOMIC DNA]</scope>
    <source>
        <strain evidence="2">ATCC 10597 / BCRC 20456 / CBS 421 / NBRC 0211 / NRRL Y-12639</strain>
    </source>
</reference>
<dbReference type="KEGG" id="ndi:NDAI_0A01720"/>
<dbReference type="Pfam" id="PF17335">
    <property type="entry name" value="IES5"/>
    <property type="match status" value="1"/>
</dbReference>
<evidence type="ECO:0000313" key="2">
    <source>
        <dbReference type="Proteomes" id="UP000000689"/>
    </source>
</evidence>
<dbReference type="GeneID" id="11493883"/>
<sequence length="124" mass="14602">MSQDPILEKELHKLVVKNDEFVKQDAALKKEYTTLLRKINSVVAVLKELDPEYFEQQRNHDTAEPRLISVGALQKVPKLEWYNRQITRVIQNTNGNENFELPNELIDSYKLYKDSPLLYKDILE</sequence>
<organism evidence="1 2">
    <name type="scientific">Naumovozyma dairenensis (strain ATCC 10597 / BCRC 20456 / CBS 421 / NBRC 0211 / NRRL Y-12639)</name>
    <name type="common">Saccharomyces dairenensis</name>
    <dbReference type="NCBI Taxonomy" id="1071378"/>
    <lineage>
        <taxon>Eukaryota</taxon>
        <taxon>Fungi</taxon>
        <taxon>Dikarya</taxon>
        <taxon>Ascomycota</taxon>
        <taxon>Saccharomycotina</taxon>
        <taxon>Saccharomycetes</taxon>
        <taxon>Saccharomycetales</taxon>
        <taxon>Saccharomycetaceae</taxon>
        <taxon>Naumovozyma</taxon>
    </lineage>
</organism>
<dbReference type="EMBL" id="HE580267">
    <property type="protein sequence ID" value="CCD22330.1"/>
    <property type="molecule type" value="Genomic_DNA"/>
</dbReference>
<protein>
    <submittedName>
        <fullName evidence="1">Uncharacterized protein</fullName>
    </submittedName>
</protein>
<dbReference type="GO" id="GO:0006338">
    <property type="term" value="P:chromatin remodeling"/>
    <property type="evidence" value="ECO:0007669"/>
    <property type="project" value="EnsemblFungi"/>
</dbReference>
<name>G0W3E2_NAUDC</name>
<keyword evidence="2" id="KW-1185">Reference proteome</keyword>
<gene>
    <name evidence="1" type="primary">NDAI0A01720</name>
    <name evidence="1" type="ordered locus">NDAI_0A01720</name>
</gene>
<dbReference type="OMA" id="HSYELFR"/>